<dbReference type="RefSeq" id="WP_163795458.1">
    <property type="nucleotide sequence ID" value="NZ_AP022588.1"/>
</dbReference>
<sequence>MNALATARSRLEAASRSVARASASRPAAAAHAARDFELTMARALAAEIRWAFTPPRTWLVGVLANLALAVVWLTVQPLTAHGRHQDWVILVGTYFASFVLADVTTTNLLGADHRRVGEALSNGVPLWRVLIVKNLALVVLVGAPTLAAAMALTLWFESPARLAVTIPNVAVPVVSWIGLGNVVSILLPVSAQPVLRRWRRRNDRRDTTRWLASLTLPYVLYYVADPMDGVGHRFLWSQAPSVVGPVFGRDTKGFVHLGIAVAVWLIGTAVAVVWAHRHPVRLE</sequence>
<evidence type="ECO:0000313" key="3">
    <source>
        <dbReference type="Proteomes" id="UP000467193"/>
    </source>
</evidence>
<keyword evidence="1" id="KW-1133">Transmembrane helix</keyword>
<dbReference type="Proteomes" id="UP000467193">
    <property type="component" value="Chromosome"/>
</dbReference>
<feature type="transmembrane region" description="Helical" evidence="1">
    <location>
        <begin position="130"/>
        <end position="156"/>
    </location>
</feature>
<keyword evidence="1" id="KW-0812">Transmembrane</keyword>
<gene>
    <name evidence="2" type="ORF">MSEDJ_05020</name>
</gene>
<feature type="transmembrane region" description="Helical" evidence="1">
    <location>
        <begin position="176"/>
        <end position="195"/>
    </location>
</feature>
<feature type="transmembrane region" description="Helical" evidence="1">
    <location>
        <begin position="57"/>
        <end position="75"/>
    </location>
</feature>
<dbReference type="KEGG" id="msei:MSEDJ_05020"/>
<keyword evidence="1" id="KW-0472">Membrane</keyword>
<keyword evidence="3" id="KW-1185">Reference proteome</keyword>
<feature type="transmembrane region" description="Helical" evidence="1">
    <location>
        <begin position="207"/>
        <end position="224"/>
    </location>
</feature>
<accession>A0A7I7QKK2</accession>
<evidence type="ECO:0000313" key="2">
    <source>
        <dbReference type="EMBL" id="BBY26406.1"/>
    </source>
</evidence>
<name>A0A7I7QKK2_9MYCO</name>
<evidence type="ECO:0000256" key="1">
    <source>
        <dbReference type="SAM" id="Phobius"/>
    </source>
</evidence>
<feature type="transmembrane region" description="Helical" evidence="1">
    <location>
        <begin position="87"/>
        <end position="109"/>
    </location>
</feature>
<proteinExistence type="predicted"/>
<organism evidence="2 3">
    <name type="scientific">Mycolicibacterium sediminis</name>
    <dbReference type="NCBI Taxonomy" id="1286180"/>
    <lineage>
        <taxon>Bacteria</taxon>
        <taxon>Bacillati</taxon>
        <taxon>Actinomycetota</taxon>
        <taxon>Actinomycetes</taxon>
        <taxon>Mycobacteriales</taxon>
        <taxon>Mycobacteriaceae</taxon>
        <taxon>Mycolicibacterium</taxon>
    </lineage>
</organism>
<dbReference type="EMBL" id="AP022588">
    <property type="protein sequence ID" value="BBY26406.1"/>
    <property type="molecule type" value="Genomic_DNA"/>
</dbReference>
<protein>
    <submittedName>
        <fullName evidence="2">Uncharacterized protein</fullName>
    </submittedName>
</protein>
<reference evidence="2 3" key="1">
    <citation type="journal article" date="2019" name="Emerg. Microbes Infect.">
        <title>Comprehensive subspecies identification of 175 nontuberculous mycobacteria species based on 7547 genomic profiles.</title>
        <authorList>
            <person name="Matsumoto Y."/>
            <person name="Kinjo T."/>
            <person name="Motooka D."/>
            <person name="Nabeya D."/>
            <person name="Jung N."/>
            <person name="Uechi K."/>
            <person name="Horii T."/>
            <person name="Iida T."/>
            <person name="Fujita J."/>
            <person name="Nakamura S."/>
        </authorList>
    </citation>
    <scope>NUCLEOTIDE SEQUENCE [LARGE SCALE GENOMIC DNA]</scope>
    <source>
        <strain evidence="2 3">JCM 17899</strain>
    </source>
</reference>
<dbReference type="AlphaFoldDB" id="A0A7I7QKK2"/>
<feature type="transmembrane region" description="Helical" evidence="1">
    <location>
        <begin position="254"/>
        <end position="275"/>
    </location>
</feature>